<dbReference type="InterPro" id="IPR007197">
    <property type="entry name" value="rSAM"/>
</dbReference>
<comment type="cofactor">
    <cofactor evidence="5">
        <name>[4Fe-4S] cluster</name>
        <dbReference type="ChEBI" id="CHEBI:49883"/>
    </cofactor>
    <text evidence="5">Binds 1 [4Fe-4S] cluster. The cluster is coordinated with 3 cysteines and an exchangeable S-adenosyl-L-methionine.</text>
</comment>
<evidence type="ECO:0000256" key="5">
    <source>
        <dbReference type="PIRSR" id="PIRSR004869-50"/>
    </source>
</evidence>
<dbReference type="GO" id="GO:0051536">
    <property type="term" value="F:iron-sulfur cluster binding"/>
    <property type="evidence" value="ECO:0007669"/>
    <property type="project" value="UniProtKB-KW"/>
</dbReference>
<feature type="binding site" evidence="5">
    <location>
        <position position="86"/>
    </location>
    <ligand>
        <name>[4Fe-4S] cluster</name>
        <dbReference type="ChEBI" id="CHEBI:49883"/>
        <note>4Fe-4S-S-AdoMet</note>
    </ligand>
</feature>
<dbReference type="Pfam" id="PF04055">
    <property type="entry name" value="Radical_SAM"/>
    <property type="match status" value="1"/>
</dbReference>
<dbReference type="SUPFAM" id="SSF102114">
    <property type="entry name" value="Radical SAM enzymes"/>
    <property type="match status" value="1"/>
</dbReference>
<comment type="caution">
    <text evidence="7">The sequence shown here is derived from an EMBL/GenBank/DDBJ whole genome shotgun (WGS) entry which is preliminary data.</text>
</comment>
<dbReference type="SFLD" id="SFLDS00029">
    <property type="entry name" value="Radical_SAM"/>
    <property type="match status" value="1"/>
</dbReference>
<feature type="binding site" evidence="5">
    <location>
        <position position="89"/>
    </location>
    <ligand>
        <name>[4Fe-4S] cluster</name>
        <dbReference type="ChEBI" id="CHEBI:49883"/>
        <note>4Fe-4S-S-AdoMet</note>
    </ligand>
</feature>
<dbReference type="GO" id="GO:0046872">
    <property type="term" value="F:metal ion binding"/>
    <property type="evidence" value="ECO:0007669"/>
    <property type="project" value="UniProtKB-KW"/>
</dbReference>
<evidence type="ECO:0000256" key="1">
    <source>
        <dbReference type="ARBA" id="ARBA00022691"/>
    </source>
</evidence>
<feature type="domain" description="Radical SAM core" evidence="6">
    <location>
        <begin position="77"/>
        <end position="207"/>
    </location>
</feature>
<dbReference type="InterPro" id="IPR040085">
    <property type="entry name" value="MJ0674-like"/>
</dbReference>
<evidence type="ECO:0000256" key="3">
    <source>
        <dbReference type="ARBA" id="ARBA00023004"/>
    </source>
</evidence>
<proteinExistence type="predicted"/>
<dbReference type="EMBL" id="DSAC01000047">
    <property type="protein sequence ID" value="HHO73759.1"/>
    <property type="molecule type" value="Genomic_DNA"/>
</dbReference>
<dbReference type="InterPro" id="IPR016431">
    <property type="entry name" value="Pyrv-formate_lyase-activ_prd"/>
</dbReference>
<dbReference type="CDD" id="cd01335">
    <property type="entry name" value="Radical_SAM"/>
    <property type="match status" value="1"/>
</dbReference>
<evidence type="ECO:0000256" key="2">
    <source>
        <dbReference type="ARBA" id="ARBA00022723"/>
    </source>
</evidence>
<evidence type="ECO:0000256" key="4">
    <source>
        <dbReference type="ARBA" id="ARBA00023014"/>
    </source>
</evidence>
<dbReference type="InterPro" id="IPR013785">
    <property type="entry name" value="Aldolase_TIM"/>
</dbReference>
<dbReference type="PIRSF" id="PIRSF004869">
    <property type="entry name" value="PflX_prd"/>
    <property type="match status" value="1"/>
</dbReference>
<keyword evidence="4 5" id="KW-0411">Iron-sulfur</keyword>
<dbReference type="PANTHER" id="PTHR43075">
    <property type="entry name" value="FORMATE LYASE ACTIVATING ENZYME, PUTATIVE (AFU_ORTHOLOGUE AFUA_2G15630)-RELATED"/>
    <property type="match status" value="1"/>
</dbReference>
<sequence>MVYPSYLNLTERQWRERIERALSLLESCEVCPHRCGINRLKGELGFCKTGKNAIVDSYFPHRGEEKPIRGYRGSGTVFFSYCNMRCVYCQNYQISQLGEGREVSPEELAEIFLELQAMGCHNLNLVTPSHVVPQILSALYLAVKKGFRLPIVYNTSSFDSLESLRLLEGIVDIYLADLKYADGEIARRYSRVKNYPEVAMAAIKEMYRQVGDLVLDERGIAIRGLLVRHLVLPNGLAGTKKVAEFLGSLSKNMAVNVMDQYYPSYMAWKYPELSRRITQREYHQALSFMEGFRLFLD</sequence>
<evidence type="ECO:0000313" key="7">
    <source>
        <dbReference type="EMBL" id="HHO73759.1"/>
    </source>
</evidence>
<dbReference type="SFLD" id="SFLDG01099">
    <property type="entry name" value="Uncharacterised_Radical_SAM_Su"/>
    <property type="match status" value="1"/>
</dbReference>
<gene>
    <name evidence="7" type="ORF">ENN04_03890</name>
</gene>
<dbReference type="PANTHER" id="PTHR43075:SF1">
    <property type="entry name" value="FORMATE LYASE ACTIVATING ENZYME, PUTATIVE (AFU_ORTHOLOGUE AFUA_2G15630)-RELATED"/>
    <property type="match status" value="1"/>
</dbReference>
<keyword evidence="3 5" id="KW-0408">Iron</keyword>
<organism evidence="7">
    <name type="scientific">Thermocrinis ruber</name>
    <dbReference type="NCBI Taxonomy" id="75906"/>
    <lineage>
        <taxon>Bacteria</taxon>
        <taxon>Pseudomonadati</taxon>
        <taxon>Aquificota</taxon>
        <taxon>Aquificia</taxon>
        <taxon>Aquificales</taxon>
        <taxon>Aquificaceae</taxon>
        <taxon>Thermocrinis</taxon>
    </lineage>
</organism>
<dbReference type="AlphaFoldDB" id="A0A7C5T0S3"/>
<keyword evidence="1 5" id="KW-0949">S-adenosyl-L-methionine</keyword>
<evidence type="ECO:0000259" key="6">
    <source>
        <dbReference type="Pfam" id="PF04055"/>
    </source>
</evidence>
<dbReference type="Gene3D" id="3.20.20.70">
    <property type="entry name" value="Aldolase class I"/>
    <property type="match status" value="1"/>
</dbReference>
<keyword evidence="2 5" id="KW-0479">Metal-binding</keyword>
<reference evidence="7" key="1">
    <citation type="journal article" date="2020" name="mSystems">
        <title>Genome- and Community-Level Interaction Insights into Carbon Utilization and Element Cycling Functions of Hydrothermarchaeota in Hydrothermal Sediment.</title>
        <authorList>
            <person name="Zhou Z."/>
            <person name="Liu Y."/>
            <person name="Xu W."/>
            <person name="Pan J."/>
            <person name="Luo Z.H."/>
            <person name="Li M."/>
        </authorList>
    </citation>
    <scope>NUCLEOTIDE SEQUENCE [LARGE SCALE GENOMIC DNA]</scope>
    <source>
        <strain evidence="7">SpSt-114</strain>
    </source>
</reference>
<dbReference type="GO" id="GO:0003824">
    <property type="term" value="F:catalytic activity"/>
    <property type="evidence" value="ECO:0007669"/>
    <property type="project" value="InterPro"/>
</dbReference>
<feature type="binding site" evidence="5">
    <location>
        <position position="82"/>
    </location>
    <ligand>
        <name>[4Fe-4S] cluster</name>
        <dbReference type="ChEBI" id="CHEBI:49883"/>
        <note>4Fe-4S-S-AdoMet</note>
    </ligand>
</feature>
<name>A0A7C5T0S3_9AQUI</name>
<protein>
    <submittedName>
        <fullName evidence="7">Radical SAM protein</fullName>
    </submittedName>
</protein>
<accession>A0A7C5T0S3</accession>
<dbReference type="InterPro" id="IPR058240">
    <property type="entry name" value="rSAM_sf"/>
</dbReference>